<dbReference type="PANTHER" id="PTHR35846:SF1">
    <property type="entry name" value="PLASMODIUM RESA N-TERMINAL DOMAIN-CONTAINING PROTEIN"/>
    <property type="match status" value="1"/>
</dbReference>
<evidence type="ECO:0000256" key="1">
    <source>
        <dbReference type="SAM" id="MobiDB-lite"/>
    </source>
</evidence>
<reference evidence="4 5" key="2">
    <citation type="submission" date="2013-02" db="EMBL/GenBank/DDBJ databases">
        <title>The Genome Sequence of Plasmodium falciparum Tanzania (2000708).</title>
        <authorList>
            <consortium name="The Broad Institute Genome Sequencing Platform"/>
            <consortium name="The Broad Institute Genome Sequencing Center for Infectious Disease"/>
            <person name="Neafsey D."/>
            <person name="Cheeseman I."/>
            <person name="Volkman S."/>
            <person name="Adams J."/>
            <person name="Walker B."/>
            <person name="Young S.K."/>
            <person name="Zeng Q."/>
            <person name="Gargeya S."/>
            <person name="Fitzgerald M."/>
            <person name="Haas B."/>
            <person name="Abouelleil A."/>
            <person name="Alvarado L."/>
            <person name="Arachchi H.M."/>
            <person name="Berlin A.M."/>
            <person name="Chapman S.B."/>
            <person name="Dewar J."/>
            <person name="Goldberg J."/>
            <person name="Griggs A."/>
            <person name="Gujja S."/>
            <person name="Hansen M."/>
            <person name="Howarth C."/>
            <person name="Imamovic A."/>
            <person name="Larimer J."/>
            <person name="McCowan C."/>
            <person name="Murphy C."/>
            <person name="Neiman D."/>
            <person name="Pearson M."/>
            <person name="Priest M."/>
            <person name="Roberts A."/>
            <person name="Saif S."/>
            <person name="Shea T."/>
            <person name="Sisk P."/>
            <person name="Sykes S."/>
            <person name="Wortman J."/>
            <person name="Nusbaum C."/>
            <person name="Birren B."/>
        </authorList>
    </citation>
    <scope>NUCLEOTIDE SEQUENCE [LARGE SCALE GENOMIC DNA]</scope>
    <source>
        <strain evidence="5">Tanzania (2000708)</strain>
    </source>
</reference>
<dbReference type="Proteomes" id="UP000030708">
    <property type="component" value="Unassembled WGS sequence"/>
</dbReference>
<evidence type="ECO:0000313" key="4">
    <source>
        <dbReference type="EMBL" id="ETW35679.1"/>
    </source>
</evidence>
<evidence type="ECO:0000256" key="2">
    <source>
        <dbReference type="SAM" id="Phobius"/>
    </source>
</evidence>
<dbReference type="Gene3D" id="6.10.280.180">
    <property type="entry name" value="Plasmodium RESA, N-terminal helical domain"/>
    <property type="match status" value="1"/>
</dbReference>
<feature type="compositionally biased region" description="Basic and acidic residues" evidence="1">
    <location>
        <begin position="335"/>
        <end position="344"/>
    </location>
</feature>
<keyword evidence="2" id="KW-0472">Membrane</keyword>
<evidence type="ECO:0000259" key="3">
    <source>
        <dbReference type="Pfam" id="PF09687"/>
    </source>
</evidence>
<keyword evidence="2" id="KW-1133">Transmembrane helix</keyword>
<feature type="domain" description="Plasmodium RESA N-terminal" evidence="3">
    <location>
        <begin position="101"/>
        <end position="218"/>
    </location>
</feature>
<dbReference type="PANTHER" id="PTHR35846">
    <property type="entry name" value="PROTEIN CBG05131"/>
    <property type="match status" value="1"/>
</dbReference>
<protein>
    <recommendedName>
        <fullName evidence="3">Plasmodium RESA N-terminal domain-containing protein</fullName>
    </recommendedName>
</protein>
<feature type="transmembrane region" description="Helical" evidence="2">
    <location>
        <begin position="7"/>
        <end position="24"/>
    </location>
</feature>
<organism evidence="4 5">
    <name type="scientific">Plasmodium falciparum Tanzania</name>
    <name type="common">2000708</name>
    <dbReference type="NCBI Taxonomy" id="1036725"/>
    <lineage>
        <taxon>Eukaryota</taxon>
        <taxon>Sar</taxon>
        <taxon>Alveolata</taxon>
        <taxon>Apicomplexa</taxon>
        <taxon>Aconoidasida</taxon>
        <taxon>Haemosporida</taxon>
        <taxon>Plasmodiidae</taxon>
        <taxon>Plasmodium</taxon>
        <taxon>Plasmodium (Laverania)</taxon>
    </lineage>
</organism>
<dbReference type="Pfam" id="PF09687">
    <property type="entry name" value="PRESAN"/>
    <property type="match status" value="1"/>
</dbReference>
<dbReference type="OrthoDB" id="374364at2759"/>
<dbReference type="AlphaFoldDB" id="A0A024W413"/>
<dbReference type="EMBL" id="KI926454">
    <property type="protein sequence ID" value="ETW35679.1"/>
    <property type="molecule type" value="Genomic_DNA"/>
</dbReference>
<evidence type="ECO:0000313" key="5">
    <source>
        <dbReference type="Proteomes" id="UP000030708"/>
    </source>
</evidence>
<keyword evidence="2" id="KW-0812">Transmembrane</keyword>
<reference evidence="4 5" key="1">
    <citation type="submission" date="2013-02" db="EMBL/GenBank/DDBJ databases">
        <title>The Genome Annotation of Plasmodium falciparum Tanzania (2000708).</title>
        <authorList>
            <consortium name="The Broad Institute Genome Sequencing Platform"/>
            <consortium name="The Broad Institute Genome Sequencing Center for Infectious Disease"/>
            <person name="Neafsey D."/>
            <person name="Hoffman S."/>
            <person name="Volkman S."/>
            <person name="Rosenthal P."/>
            <person name="Walker B."/>
            <person name="Young S.K."/>
            <person name="Zeng Q."/>
            <person name="Gargeya S."/>
            <person name="Fitzgerald M."/>
            <person name="Haas B."/>
            <person name="Abouelleil A."/>
            <person name="Allen A.W."/>
            <person name="Alvarado L."/>
            <person name="Arachchi H.M."/>
            <person name="Berlin A.M."/>
            <person name="Chapman S.B."/>
            <person name="Gainer-Dewar J."/>
            <person name="Goldberg J."/>
            <person name="Griggs A."/>
            <person name="Gujja S."/>
            <person name="Hansen M."/>
            <person name="Howarth C."/>
            <person name="Imamovic A."/>
            <person name="Ireland A."/>
            <person name="Larimer J."/>
            <person name="McCowan C."/>
            <person name="Murphy C."/>
            <person name="Pearson M."/>
            <person name="Poon T.W."/>
            <person name="Priest M."/>
            <person name="Roberts A."/>
            <person name="Saif S."/>
            <person name="Shea T."/>
            <person name="Sisk P."/>
            <person name="Sykes S."/>
            <person name="Wortman J."/>
            <person name="Nusbaum C."/>
            <person name="Birren B."/>
        </authorList>
    </citation>
    <scope>NUCLEOTIDE SEQUENCE [LARGE SCALE GENOMIC DNA]</scope>
    <source>
        <strain evidence="5">Tanzania (2000708)</strain>
    </source>
</reference>
<name>A0A024W413_PLAFA</name>
<accession>A0A024W413</accession>
<feature type="region of interest" description="Disordered" evidence="1">
    <location>
        <begin position="335"/>
        <end position="370"/>
    </location>
</feature>
<proteinExistence type="predicted"/>
<dbReference type="InterPro" id="IPR019111">
    <property type="entry name" value="PRESA_N"/>
</dbReference>
<gene>
    <name evidence="4" type="ORF">PFTANZ_03612</name>
</gene>
<sequence>MKQHITFKKFIIYTITLVYFILLLKTGKIQFNTIPYAELLHRNSRTLASAMQHSLRGDFVTQRSTCFRTEKESKQKALNLIKNENNAEGYFNNLNFNLEYTEELNEQITSLDPKTSIQELTNIFNDLNENRRKNFHYLIEALENVSLILAHQNDIPEKHRKSTWCKIKHDLQCDFIKEHPNIHSNFDVFIRKIQSIDEFISYIKECIHSWNNFTNEKKLQYFPKVYETYQSDKICKENNYKKINNKTECNPKESIKNESIPKECIPNENMKKECVPNGCMKKQCVPKECMKKECVTNGHMKKQCVPNECMKKQCVPKECMKKECVPNGCMKKECTPNKNDKNVNRTDINNQNKTNEKLCDKKEKKRLPSK</sequence>
<dbReference type="InterPro" id="IPR044885">
    <property type="entry name" value="PRESA_N_sf"/>
</dbReference>